<gene>
    <name evidence="1" type="ordered locus">Desmu_1292</name>
</gene>
<dbReference type="HOGENOM" id="CLU_317759_0_0_2"/>
<protein>
    <submittedName>
        <fullName evidence="1">Uncharacterized protein</fullName>
    </submittedName>
</protein>
<dbReference type="KEGG" id="dmu:Desmu_1292"/>
<dbReference type="Proteomes" id="UP000001068">
    <property type="component" value="Chromosome"/>
</dbReference>
<dbReference type="AlphaFoldDB" id="E8R7C2"/>
<evidence type="ECO:0000313" key="2">
    <source>
        <dbReference type="Proteomes" id="UP000001068"/>
    </source>
</evidence>
<dbReference type="eggNOG" id="arCOG00888">
    <property type="taxonomic scope" value="Archaea"/>
</dbReference>
<accession>E8R7C2</accession>
<reference evidence="2" key="1">
    <citation type="submission" date="2010-11" db="EMBL/GenBank/DDBJ databases">
        <title>The complete genome of Desulfurococcus mucosus DSM 2162.</title>
        <authorList>
            <consortium name="US DOE Joint Genome Institute (JGI-PGF)"/>
            <person name="Lucas S."/>
            <person name="Copeland A."/>
            <person name="Lapidus A."/>
            <person name="Bruce D."/>
            <person name="Goodwin L."/>
            <person name="Pitluck S."/>
            <person name="Kyrpides N."/>
            <person name="Mavromatis K."/>
            <person name="Pagani I."/>
            <person name="Ivanova N."/>
            <person name="Ovchinnikova G."/>
            <person name="Chertkov O."/>
            <person name="Held B."/>
            <person name="Brettin T."/>
            <person name="Detter J.C."/>
            <person name="Tapia R."/>
            <person name="Han C."/>
            <person name="Land M."/>
            <person name="Hauser L."/>
            <person name="Markowitz V."/>
            <person name="Cheng J.-F."/>
            <person name="Hugenholtz P."/>
            <person name="Woyke T."/>
            <person name="Wu D."/>
            <person name="Wirth R."/>
            <person name="Bilek Y."/>
            <person name="Hader T."/>
            <person name="Klenk H.-P."/>
            <person name="Eisen J.A."/>
        </authorList>
    </citation>
    <scope>NUCLEOTIDE SEQUENCE [LARGE SCALE GENOMIC DNA]</scope>
    <source>
        <strain evidence="2">ATCC 35584 / DSM 2162 / JCM 9187 / O7/1</strain>
    </source>
</reference>
<dbReference type="STRING" id="765177.Desmu_1292"/>
<name>E8R7C2_DESM0</name>
<dbReference type="RefSeq" id="WP_013562809.1">
    <property type="nucleotide sequence ID" value="NC_014961.1"/>
</dbReference>
<sequence>MASRLKEVLDKPYLEEIIRLSPDDLAPSFGTVIRALVDQHASGAWPYYRPEVFFDNTELTEGFAEIIKNIVNTLSSRGVDGIFLDLDMGSGKTHLLTLLLHLFASCRFNPNVCTRYIRDYGKKTGFNLELAENTIVIAADMRTPESIYEYLKLTAGILRWAGAIDAANHIEESLSNRRLPDPVKLAQSIPLKNHILILIDELHYSAILGTRSSREIVKEFLKFVSSLMSYRKEIQKEKRGGVALVVASARRDFVRWSEIKTVFEDKDFAGVLEAFIDQLERVKGLAASRWMSNAEAQRIIARRLKLGKPFNEVFHESFNGFIERVIKADSDFPDAHHMRSLIKAFAIYALNALESNAPIVSPAHFSDTVVTVLLGDSDIARRYRAVYSEILNKLESMENTGKKGLLRLAVNIVFTGTIVGDAKKIIEMVRVAKTREVSDEAIPLVRELELKEILTKVHGYRDSDVVDVVKDLESIHPNIHSVKLVGGAHAYFVAPSRNVKAIYRDIIARNRYNYLNNEKNVVEKLSEYVNELALNEALVQQSVVGNLNDLDKTPHSRDKLYIYIYFNAPLLSQSKWDETKGDGTFSRMLNEAREYLRRKAMHNVVFVLPRIKESLIRDMADYLAVEDATSHIINTYLVKVEKDESTRRSEEDELFRELLKIEFKDIVAEVVAKINDALASFSRAVASLPDKALYYMPSGEVREADVKLTPVKREVSGLEDVHRAIDIMRSRRMDIIENTAKELYQWISQGPISFITSESDALRVIYSTVTEDLKSLNKYRLCKDHTVLQKGEKSYYIPPSFIEKAFQSVGEEVRKSFEKDYTVRTVIDGTCMEIVLEPKGAIAVVNQPVRASVLPPRPSTATSIMEIIDSVAENGGGVVTIEIEVTKDNYELVKETLSQIMKYVKIKDYSRKGAGS</sequence>
<evidence type="ECO:0000313" key="1">
    <source>
        <dbReference type="EMBL" id="ADV65587.1"/>
    </source>
</evidence>
<dbReference type="EMBL" id="CP002363">
    <property type="protein sequence ID" value="ADV65587.1"/>
    <property type="molecule type" value="Genomic_DNA"/>
</dbReference>
<keyword evidence="2" id="KW-1185">Reference proteome</keyword>
<proteinExistence type="predicted"/>
<organism evidence="1 2">
    <name type="scientific">Desulfurococcus mucosus (strain ATCC 35584 / DSM 2162 / JCM 9187 / O7/1)</name>
    <dbReference type="NCBI Taxonomy" id="765177"/>
    <lineage>
        <taxon>Archaea</taxon>
        <taxon>Thermoproteota</taxon>
        <taxon>Thermoprotei</taxon>
        <taxon>Desulfurococcales</taxon>
        <taxon>Desulfurococcaceae</taxon>
        <taxon>Desulfurococcus</taxon>
    </lineage>
</organism>
<dbReference type="GeneID" id="10154014"/>
<reference evidence="1 2" key="2">
    <citation type="journal article" date="2011" name="Stand. Genomic Sci.">
        <title>Complete genome sequence of Desulfurococcus mucosus type strain (O7/1).</title>
        <authorList>
            <person name="Wirth R."/>
            <person name="Chertkov O."/>
            <person name="Held B."/>
            <person name="Lapidus A."/>
            <person name="Nolan M."/>
            <person name="Lucas S."/>
            <person name="Hammon N."/>
            <person name="Deshpande S."/>
            <person name="Cheng J.F."/>
            <person name="Tapia R."/>
            <person name="Han C."/>
            <person name="Goodwin L."/>
            <person name="Pitluck S."/>
            <person name="Liolios K."/>
            <person name="Ioanna P."/>
            <person name="Ivanova N."/>
            <person name="Mavromatis K."/>
            <person name="Mikhailova N."/>
            <person name="Pati A."/>
            <person name="Chen A."/>
            <person name="Palaniappan K."/>
            <person name="Land M."/>
            <person name="Hauser L."/>
            <person name="Chang Y.J."/>
            <person name="Jeffries C.D."/>
            <person name="Bilek Y."/>
            <person name="Hader T."/>
            <person name="Rohde M."/>
            <person name="Spring S."/>
            <person name="Sikorski J."/>
            <person name="Goker M."/>
            <person name="Woyke T."/>
            <person name="Bristow J."/>
            <person name="Eisen J.A."/>
            <person name="Markowitz V."/>
            <person name="Hugenholtz P."/>
            <person name="Kyrpides N.C."/>
            <person name="Klenk H.P."/>
        </authorList>
    </citation>
    <scope>NUCLEOTIDE SEQUENCE [LARGE SCALE GENOMIC DNA]</scope>
    <source>
        <strain evidence="2">ATCC 35584 / DSM 2162 / JCM 9187 / O7/1</strain>
    </source>
</reference>